<proteinExistence type="predicted"/>
<organism evidence="2 3">
    <name type="scientific">Pseudomonas syringae pv. pisi str. 1704B</name>
    <dbReference type="NCBI Taxonomy" id="629263"/>
    <lineage>
        <taxon>Bacteria</taxon>
        <taxon>Pseudomonadati</taxon>
        <taxon>Pseudomonadota</taxon>
        <taxon>Gammaproteobacteria</taxon>
        <taxon>Pseudomonadales</taxon>
        <taxon>Pseudomonadaceae</taxon>
        <taxon>Pseudomonas</taxon>
        <taxon>Pseudomonas syringae</taxon>
    </lineage>
</organism>
<dbReference type="EMBL" id="AEAI01001369">
    <property type="protein sequence ID" value="EGH45722.1"/>
    <property type="molecule type" value="Genomic_DNA"/>
</dbReference>
<reference evidence="2 3" key="1">
    <citation type="journal article" date="2011" name="PLoS Pathog.">
        <title>Dynamic evolution of pathogenicity revealed by sequencing and comparative genomics of 19 Pseudomonas syringae isolates.</title>
        <authorList>
            <person name="Baltrus D.A."/>
            <person name="Nishimura M.T."/>
            <person name="Romanchuk A."/>
            <person name="Chang J.H."/>
            <person name="Mukhtar M.S."/>
            <person name="Cherkis K."/>
            <person name="Roach J."/>
            <person name="Grant S.R."/>
            <person name="Jones C.D."/>
            <person name="Dangl J.L."/>
        </authorList>
    </citation>
    <scope>NUCLEOTIDE SEQUENCE [LARGE SCALE GENOMIC DNA]</scope>
    <source>
        <strain evidence="2 3">1704B</strain>
    </source>
</reference>
<gene>
    <name evidence="2" type="ORF">PSYPI_26814</name>
</gene>
<keyword evidence="1" id="KW-0812">Transmembrane</keyword>
<protein>
    <submittedName>
        <fullName evidence="2">Uncharacterized protein</fullName>
    </submittedName>
</protein>
<dbReference type="BioCyc" id="PSYR629263:G11X0-4782-MONOMER"/>
<accession>F3GF72</accession>
<comment type="caution">
    <text evidence="2">The sequence shown here is derived from an EMBL/GenBank/DDBJ whole genome shotgun (WGS) entry which is preliminary data.</text>
</comment>
<dbReference type="AlphaFoldDB" id="F3GF72"/>
<feature type="transmembrane region" description="Helical" evidence="1">
    <location>
        <begin position="72"/>
        <end position="89"/>
    </location>
</feature>
<keyword evidence="1" id="KW-0472">Membrane</keyword>
<name>F3GF72_PSESJ</name>
<keyword evidence="3" id="KW-1185">Reference proteome</keyword>
<keyword evidence="1" id="KW-1133">Transmembrane helix</keyword>
<dbReference type="Proteomes" id="UP000004986">
    <property type="component" value="Unassembled WGS sequence"/>
</dbReference>
<evidence type="ECO:0000313" key="2">
    <source>
        <dbReference type="EMBL" id="EGH45722.1"/>
    </source>
</evidence>
<dbReference type="HOGENOM" id="CLU_1850951_0_0_6"/>
<evidence type="ECO:0000313" key="3">
    <source>
        <dbReference type="Proteomes" id="UP000004986"/>
    </source>
</evidence>
<sequence length="128" mass="14359">MLADLLSEYVFIITPFIFLVAIKLYAASWREILMAPDWSLVSCIIFGQISVRMSRAAIKHPNMDDRQFGFYSAKRFFLVAASLLFYFGMVAQPGIYLGVGQIGLFTLASIFHFKDGIASRILDSKSSS</sequence>
<feature type="transmembrane region" description="Helical" evidence="1">
    <location>
        <begin position="9"/>
        <end position="26"/>
    </location>
</feature>
<evidence type="ECO:0000256" key="1">
    <source>
        <dbReference type="SAM" id="Phobius"/>
    </source>
</evidence>